<dbReference type="GO" id="GO:0003723">
    <property type="term" value="F:RNA binding"/>
    <property type="evidence" value="ECO:0007669"/>
    <property type="project" value="InterPro"/>
</dbReference>
<dbReference type="PANTHER" id="PTHR31476">
    <property type="entry name" value="PROTEIN WHAT'S THIS FACTOR 1 HOMOLOG, CHLOROPLASTIC"/>
    <property type="match status" value="1"/>
</dbReference>
<proteinExistence type="predicted"/>
<dbReference type="AlphaFoldDB" id="A0AA88VIE4"/>
<dbReference type="InterPro" id="IPR045040">
    <property type="entry name" value="PORR_fam"/>
</dbReference>
<evidence type="ECO:0000313" key="2">
    <source>
        <dbReference type="EMBL" id="KAK3009461.1"/>
    </source>
</evidence>
<sequence>MSKDNLVSADQLVHVKREFWFPNNFLVNLVPKYPEYFRPVGCPGDGKSFSELVSWNPEFEKSVIDKRAEEGEKMMGIRVRLLFYVKLPRGKATDLNIDDTDREMDSGIGNVSGNSVANGFHGGGETGQDFRVLMVVVCNGGGNGSGGAVGSDNSNVAVVACVGGIGCCSATLFAFSGDSAGKGIDGAREIG</sequence>
<gene>
    <name evidence="2" type="ORF">RJ639_014218</name>
</gene>
<accession>A0AA88VIE4</accession>
<name>A0AA88VIE4_9ASTE</name>
<dbReference type="PANTHER" id="PTHR31476:SF3">
    <property type="entry name" value="UBIQUITIN CARBOXYL-TERMINAL HYDROLASE FAMILY PROTEIN"/>
    <property type="match status" value="1"/>
</dbReference>
<dbReference type="Pfam" id="PF11955">
    <property type="entry name" value="PORR"/>
    <property type="match status" value="1"/>
</dbReference>
<comment type="caution">
    <text evidence="2">The sequence shown here is derived from an EMBL/GenBank/DDBJ whole genome shotgun (WGS) entry which is preliminary data.</text>
</comment>
<dbReference type="InterPro" id="IPR021099">
    <property type="entry name" value="PORR_domain"/>
</dbReference>
<dbReference type="Proteomes" id="UP001188597">
    <property type="component" value="Unassembled WGS sequence"/>
</dbReference>
<organism evidence="2 3">
    <name type="scientific">Escallonia herrerae</name>
    <dbReference type="NCBI Taxonomy" id="1293975"/>
    <lineage>
        <taxon>Eukaryota</taxon>
        <taxon>Viridiplantae</taxon>
        <taxon>Streptophyta</taxon>
        <taxon>Embryophyta</taxon>
        <taxon>Tracheophyta</taxon>
        <taxon>Spermatophyta</taxon>
        <taxon>Magnoliopsida</taxon>
        <taxon>eudicotyledons</taxon>
        <taxon>Gunneridae</taxon>
        <taxon>Pentapetalae</taxon>
        <taxon>asterids</taxon>
        <taxon>campanulids</taxon>
        <taxon>Escalloniales</taxon>
        <taxon>Escalloniaceae</taxon>
        <taxon>Escallonia</taxon>
    </lineage>
</organism>
<dbReference type="EMBL" id="JAVXUP010001645">
    <property type="protein sequence ID" value="KAK3009461.1"/>
    <property type="molecule type" value="Genomic_DNA"/>
</dbReference>
<evidence type="ECO:0000259" key="1">
    <source>
        <dbReference type="Pfam" id="PF11955"/>
    </source>
</evidence>
<keyword evidence="3" id="KW-1185">Reference proteome</keyword>
<protein>
    <recommendedName>
        <fullName evidence="1">PORR domain-containing protein</fullName>
    </recommendedName>
</protein>
<feature type="domain" description="PORR" evidence="1">
    <location>
        <begin position="1"/>
        <end position="94"/>
    </location>
</feature>
<reference evidence="2" key="1">
    <citation type="submission" date="2022-12" db="EMBL/GenBank/DDBJ databases">
        <title>Draft genome assemblies for two species of Escallonia (Escalloniales).</title>
        <authorList>
            <person name="Chanderbali A."/>
            <person name="Dervinis C."/>
            <person name="Anghel I."/>
            <person name="Soltis D."/>
            <person name="Soltis P."/>
            <person name="Zapata F."/>
        </authorList>
    </citation>
    <scope>NUCLEOTIDE SEQUENCE</scope>
    <source>
        <strain evidence="2">UCBG64.0493</strain>
        <tissue evidence="2">Leaf</tissue>
    </source>
</reference>
<evidence type="ECO:0000313" key="3">
    <source>
        <dbReference type="Proteomes" id="UP001188597"/>
    </source>
</evidence>